<evidence type="ECO:0000313" key="7">
    <source>
        <dbReference type="EMBL" id="SMG34385.1"/>
    </source>
</evidence>
<proteinExistence type="inferred from homology"/>
<comment type="similarity">
    <text evidence="2">Belongs to the NrfD family.</text>
</comment>
<sequence>MSSHNESILREPLVTGKNITYAKVTDDILLPVENKPNKAWWIGFTVAVLGAMLWVVSVGYTFWTGIGAWGLNKTVGWAWDITDFVWWVGIGHAGTLISAVLLLFRQNWRNSINRSAEAMTIFAVICAATYVVAHMGRPWLAYWIFPLPNQFGSLWVNFNSPLVWDAFAISTYFTVSLVFWYCGLLPDIASVRDRATGLKQKVYSVLSFGWNGSVKSWQRFEIVSLILAGISTPLVLSVHTIVSMDFATSVIPGWHTTIFPPYFVAGAIFSGFAMVQTLLLILRKVMNFEDYITMFHIESMNKIIMVTGSIVGVAYLTELFIAWYSGSEYEMYAFENRIAGPYAWAYWAMMTCNVISPQLFWFKKIRTSIPISWVLSIIVNIGMWFERFVIIVTSLHRDYLPSSWAMFYPTWVDVGIFIGSIGLFFTLFLLFLRFLPGIAIAEVKLLLKSSSLQHKTKLAQEGAFPAEQVEFFANSLKKYDTVSEEDINALKQK</sequence>
<gene>
    <name evidence="7" type="ORF">SAMN05660862_2340</name>
</gene>
<dbReference type="RefSeq" id="WP_085473089.1">
    <property type="nucleotide sequence ID" value="NZ_CP038029.1"/>
</dbReference>
<evidence type="ECO:0000256" key="1">
    <source>
        <dbReference type="ARBA" id="ARBA00004651"/>
    </source>
</evidence>
<dbReference type="AlphaFoldDB" id="A0A1X7K153"/>
<name>A0A1X7K153_9SPHI</name>
<dbReference type="Pfam" id="PF03916">
    <property type="entry name" value="NrfD"/>
    <property type="match status" value="1"/>
</dbReference>
<dbReference type="PANTHER" id="PTHR43044">
    <property type="match status" value="1"/>
</dbReference>
<dbReference type="InterPro" id="IPR005614">
    <property type="entry name" value="NrfD-like"/>
</dbReference>
<accession>A0A1X7K153</accession>
<dbReference type="PANTHER" id="PTHR43044:SF2">
    <property type="entry name" value="POLYSULPHIDE REDUCTASE NRFD"/>
    <property type="match status" value="1"/>
</dbReference>
<evidence type="ECO:0000256" key="5">
    <source>
        <dbReference type="ARBA" id="ARBA00022989"/>
    </source>
</evidence>
<evidence type="ECO:0000313" key="8">
    <source>
        <dbReference type="Proteomes" id="UP000192980"/>
    </source>
</evidence>
<reference evidence="7 8" key="1">
    <citation type="submission" date="2017-04" db="EMBL/GenBank/DDBJ databases">
        <authorList>
            <person name="Afonso C.L."/>
            <person name="Miller P.J."/>
            <person name="Scott M.A."/>
            <person name="Spackman E."/>
            <person name="Goraichik I."/>
            <person name="Dimitrov K.M."/>
            <person name="Suarez D.L."/>
            <person name="Swayne D.E."/>
        </authorList>
    </citation>
    <scope>NUCLEOTIDE SEQUENCE [LARGE SCALE GENOMIC DNA]</scope>
    <source>
        <strain evidence="7 8">DSM 22418</strain>
    </source>
</reference>
<keyword evidence="6" id="KW-0472">Membrane</keyword>
<dbReference type="OrthoDB" id="9806499at2"/>
<organism evidence="7 8">
    <name type="scientific">Sphingobacterium psychroaquaticum</name>
    <dbReference type="NCBI Taxonomy" id="561061"/>
    <lineage>
        <taxon>Bacteria</taxon>
        <taxon>Pseudomonadati</taxon>
        <taxon>Bacteroidota</taxon>
        <taxon>Sphingobacteriia</taxon>
        <taxon>Sphingobacteriales</taxon>
        <taxon>Sphingobacteriaceae</taxon>
        <taxon>Sphingobacterium</taxon>
    </lineage>
</organism>
<dbReference type="GO" id="GO:0005886">
    <property type="term" value="C:plasma membrane"/>
    <property type="evidence" value="ECO:0007669"/>
    <property type="project" value="UniProtKB-SubCell"/>
</dbReference>
<keyword evidence="5" id="KW-1133">Transmembrane helix</keyword>
<evidence type="ECO:0000256" key="3">
    <source>
        <dbReference type="ARBA" id="ARBA00022475"/>
    </source>
</evidence>
<dbReference type="STRING" id="561061.SAMN05660862_2340"/>
<keyword evidence="8" id="KW-1185">Reference proteome</keyword>
<evidence type="ECO:0000256" key="2">
    <source>
        <dbReference type="ARBA" id="ARBA00008929"/>
    </source>
</evidence>
<evidence type="ECO:0000256" key="4">
    <source>
        <dbReference type="ARBA" id="ARBA00022692"/>
    </source>
</evidence>
<comment type="subcellular location">
    <subcellularLocation>
        <location evidence="1">Cell membrane</location>
        <topology evidence="1">Multi-pass membrane protein</topology>
    </subcellularLocation>
</comment>
<evidence type="ECO:0000256" key="6">
    <source>
        <dbReference type="ARBA" id="ARBA00023136"/>
    </source>
</evidence>
<dbReference type="EMBL" id="FXAU01000004">
    <property type="protein sequence ID" value="SMG34385.1"/>
    <property type="molecule type" value="Genomic_DNA"/>
</dbReference>
<keyword evidence="4" id="KW-0812">Transmembrane</keyword>
<keyword evidence="3" id="KW-1003">Cell membrane</keyword>
<protein>
    <submittedName>
        <fullName evidence="7">Prokaryotic molybdopterin-containing oxidoreductase family, membrane subunit</fullName>
    </submittedName>
</protein>
<dbReference type="Proteomes" id="UP000192980">
    <property type="component" value="Unassembled WGS sequence"/>
</dbReference>